<accession>A0A4R1RRU1</accession>
<gene>
    <name evidence="2" type="ORF">EV196_101599</name>
</gene>
<keyword evidence="1" id="KW-0812">Transmembrane</keyword>
<comment type="caution">
    <text evidence="2">The sequence shown here is derived from an EMBL/GenBank/DDBJ whole genome shotgun (WGS) entry which is preliminary data.</text>
</comment>
<sequence length="218" mass="25305">MVRYSFLELSVALSFFLPQFLAKNLNVLITKGAMTFIYSLLTALGLSFGLKTYKSIKNYIQFGLLHKDLKKIANALLDSMYDLKMISTDRSKIILTTEILPKGEVICAIKGGSEMESALFINSLQEIIEPIKNPRYLIVKTNWLRRNFEIQNYYSVPELFGEKKKHCEVFLKHWKNHVGTSKVFYTRHLKGRKILLKARMFHLSNSFKETTKKAVIWN</sequence>
<keyword evidence="1" id="KW-0472">Membrane</keyword>
<dbReference type="AlphaFoldDB" id="A0A4R1RRU1"/>
<evidence type="ECO:0000313" key="2">
    <source>
        <dbReference type="EMBL" id="TCL69165.1"/>
    </source>
</evidence>
<protein>
    <submittedName>
        <fullName evidence="2">Uncharacterized protein</fullName>
    </submittedName>
</protein>
<keyword evidence="3" id="KW-1185">Reference proteome</keyword>
<proteinExistence type="predicted"/>
<dbReference type="Proteomes" id="UP000295455">
    <property type="component" value="Unassembled WGS sequence"/>
</dbReference>
<keyword evidence="1" id="KW-1133">Transmembrane helix</keyword>
<organism evidence="2 3">
    <name type="scientific">Mariniflexile fucanivorans</name>
    <dbReference type="NCBI Taxonomy" id="264023"/>
    <lineage>
        <taxon>Bacteria</taxon>
        <taxon>Pseudomonadati</taxon>
        <taxon>Bacteroidota</taxon>
        <taxon>Flavobacteriia</taxon>
        <taxon>Flavobacteriales</taxon>
        <taxon>Flavobacteriaceae</taxon>
        <taxon>Mariniflexile</taxon>
    </lineage>
</organism>
<feature type="transmembrane region" description="Helical" evidence="1">
    <location>
        <begin position="32"/>
        <end position="50"/>
    </location>
</feature>
<dbReference type="RefSeq" id="WP_243652158.1">
    <property type="nucleotide sequence ID" value="NZ_OX156936.1"/>
</dbReference>
<dbReference type="EMBL" id="SLUP01000001">
    <property type="protein sequence ID" value="TCL69165.1"/>
    <property type="molecule type" value="Genomic_DNA"/>
</dbReference>
<reference evidence="2 3" key="1">
    <citation type="submission" date="2019-03" db="EMBL/GenBank/DDBJ databases">
        <title>Genomic Encyclopedia of Type Strains, Phase IV (KMG-IV): sequencing the most valuable type-strain genomes for metagenomic binning, comparative biology and taxonomic classification.</title>
        <authorList>
            <person name="Goeker M."/>
        </authorList>
    </citation>
    <scope>NUCLEOTIDE SEQUENCE [LARGE SCALE GENOMIC DNA]</scope>
    <source>
        <strain evidence="2 3">DSM 18792</strain>
    </source>
</reference>
<name>A0A4R1RRU1_9FLAO</name>
<evidence type="ECO:0000313" key="3">
    <source>
        <dbReference type="Proteomes" id="UP000295455"/>
    </source>
</evidence>
<evidence type="ECO:0000256" key="1">
    <source>
        <dbReference type="SAM" id="Phobius"/>
    </source>
</evidence>